<dbReference type="KEGG" id="hyf:DTO96_102407"/>
<organism evidence="2 3">
    <name type="scientific">Ephemeroptericola cinctiostellae</name>
    <dbReference type="NCBI Taxonomy" id="2268024"/>
    <lineage>
        <taxon>Bacteria</taxon>
        <taxon>Pseudomonadati</taxon>
        <taxon>Pseudomonadota</taxon>
        <taxon>Betaproteobacteria</taxon>
        <taxon>Burkholderiales</taxon>
        <taxon>Burkholderiaceae</taxon>
        <taxon>Ephemeroptericola</taxon>
    </lineage>
</organism>
<dbReference type="AlphaFoldDB" id="A0A345DE64"/>
<evidence type="ECO:0000313" key="3">
    <source>
        <dbReference type="Proteomes" id="UP000252182"/>
    </source>
</evidence>
<name>A0A345DE64_9BURK</name>
<dbReference type="OrthoDB" id="1042522at2"/>
<dbReference type="PRINTS" id="PR01994">
    <property type="entry name" value="ANTIREPRESSR"/>
</dbReference>
<dbReference type="InterPro" id="IPR018875">
    <property type="entry name" value="Antirepressor_Ant_N"/>
</dbReference>
<proteinExistence type="predicted"/>
<dbReference type="RefSeq" id="WP_114563705.1">
    <property type="nucleotide sequence ID" value="NZ_CP031124.1"/>
</dbReference>
<gene>
    <name evidence="2" type="ORF">DTO96_102407</name>
</gene>
<feature type="domain" description="Antirepressor protein ant N-terminal" evidence="1">
    <location>
        <begin position="10"/>
        <end position="120"/>
    </location>
</feature>
<sequence length="350" mass="39119">MNAQSQLLPIQFAGATLYIINQNDQPFVPMRPVVEGMGLDWKSQFDKLKQRFATSVVEITTQMSGDNQRRQFVCLPLAKLAGWLYSISPNKVKPELRDKVMQYQNECDQVLFDYWTKGLAVRPLATGDGAGEFTPRFDPWFALVSDWLASDECAKVSVFHMSDILQGALHYKPTHEPQHWQMVRVGNIMSKLGFVKRRESTGAHRRWYYERGERGQAHDVAGVDALSVPEGGFDVAVMARAHQALIEATWNKGGVNVDWDSIIPTEQATMGLLAAVLCDNRWVLSFDRSMRPRLEPIGRDEQLISSANLSNRVSTGALHLSVNQLVETMHACVAKIGCRVGRVGGDASSQ</sequence>
<protein>
    <recommendedName>
        <fullName evidence="1">Antirepressor protein ant N-terminal domain-containing protein</fullName>
    </recommendedName>
</protein>
<evidence type="ECO:0000313" key="2">
    <source>
        <dbReference type="EMBL" id="AXF86652.1"/>
    </source>
</evidence>
<dbReference type="Proteomes" id="UP000252182">
    <property type="component" value="Chromosome"/>
</dbReference>
<dbReference type="EMBL" id="CP031124">
    <property type="protein sequence ID" value="AXF86652.1"/>
    <property type="molecule type" value="Genomic_DNA"/>
</dbReference>
<dbReference type="Pfam" id="PF10547">
    <property type="entry name" value="P22_AR_N"/>
    <property type="match status" value="1"/>
</dbReference>
<keyword evidence="3" id="KW-1185">Reference proteome</keyword>
<accession>A0A345DE64</accession>
<evidence type="ECO:0000259" key="1">
    <source>
        <dbReference type="Pfam" id="PF10547"/>
    </source>
</evidence>
<reference evidence="3" key="1">
    <citation type="submission" date="2018-07" db="EMBL/GenBank/DDBJ databases">
        <authorList>
            <person name="Kim H."/>
        </authorList>
    </citation>
    <scope>NUCLEOTIDE SEQUENCE [LARGE SCALE GENOMIC DNA]</scope>
    <source>
        <strain evidence="3">F02</strain>
    </source>
</reference>